<dbReference type="SUPFAM" id="SSF48403">
    <property type="entry name" value="Ankyrin repeat"/>
    <property type="match status" value="1"/>
</dbReference>
<feature type="compositionally biased region" description="Polar residues" evidence="2">
    <location>
        <begin position="268"/>
        <end position="284"/>
    </location>
</feature>
<feature type="compositionally biased region" description="Acidic residues" evidence="2">
    <location>
        <begin position="951"/>
        <end position="964"/>
    </location>
</feature>
<feature type="compositionally biased region" description="Polar residues" evidence="2">
    <location>
        <begin position="681"/>
        <end position="695"/>
    </location>
</feature>
<dbReference type="PANTHER" id="PTHR24149">
    <property type="entry name" value="ANKYRIN REPEAT DOMAIN-CONTAINING PROTEIN 12"/>
    <property type="match status" value="1"/>
</dbReference>
<feature type="region of interest" description="Disordered" evidence="2">
    <location>
        <begin position="754"/>
        <end position="863"/>
    </location>
</feature>
<evidence type="ECO:0000313" key="3">
    <source>
        <dbReference type="EMBL" id="KAK7115308.1"/>
    </source>
</evidence>
<feature type="compositionally biased region" description="Low complexity" evidence="2">
    <location>
        <begin position="658"/>
        <end position="675"/>
    </location>
</feature>
<feature type="compositionally biased region" description="Low complexity" evidence="2">
    <location>
        <begin position="74"/>
        <end position="88"/>
    </location>
</feature>
<evidence type="ECO:0008006" key="5">
    <source>
        <dbReference type="Google" id="ProtNLM"/>
    </source>
</evidence>
<evidence type="ECO:0000256" key="2">
    <source>
        <dbReference type="SAM" id="MobiDB-lite"/>
    </source>
</evidence>
<dbReference type="InterPro" id="IPR053210">
    <property type="entry name" value="ANKRD12"/>
</dbReference>
<dbReference type="Pfam" id="PF00023">
    <property type="entry name" value="Ank"/>
    <property type="match status" value="1"/>
</dbReference>
<feature type="compositionally biased region" description="Low complexity" evidence="2">
    <location>
        <begin position="537"/>
        <end position="547"/>
    </location>
</feature>
<feature type="region of interest" description="Disordered" evidence="2">
    <location>
        <begin position="268"/>
        <end position="644"/>
    </location>
</feature>
<feature type="compositionally biased region" description="Low complexity" evidence="2">
    <location>
        <begin position="497"/>
        <end position="520"/>
    </location>
</feature>
<feature type="region of interest" description="Disordered" evidence="2">
    <location>
        <begin position="11"/>
        <end position="91"/>
    </location>
</feature>
<feature type="compositionally biased region" description="Gly residues" evidence="2">
    <location>
        <begin position="472"/>
        <end position="493"/>
    </location>
</feature>
<evidence type="ECO:0000313" key="4">
    <source>
        <dbReference type="Proteomes" id="UP001374579"/>
    </source>
</evidence>
<gene>
    <name evidence="3" type="ORF">V1264_001201</name>
</gene>
<dbReference type="PANTHER" id="PTHR24149:SF14">
    <property type="entry name" value="ANKYRIN REPEAT DOMAIN 12"/>
    <property type="match status" value="1"/>
</dbReference>
<name>A0AAN9GNR0_9CAEN</name>
<feature type="compositionally biased region" description="Low complexity" evidence="2">
    <location>
        <begin position="908"/>
        <end position="919"/>
    </location>
</feature>
<feature type="compositionally biased region" description="Basic and acidic residues" evidence="2">
    <location>
        <begin position="436"/>
        <end position="456"/>
    </location>
</feature>
<feature type="compositionally biased region" description="Basic and acidic residues" evidence="2">
    <location>
        <begin position="44"/>
        <end position="56"/>
    </location>
</feature>
<organism evidence="3 4">
    <name type="scientific">Littorina saxatilis</name>
    <dbReference type="NCBI Taxonomy" id="31220"/>
    <lineage>
        <taxon>Eukaryota</taxon>
        <taxon>Metazoa</taxon>
        <taxon>Spiralia</taxon>
        <taxon>Lophotrochozoa</taxon>
        <taxon>Mollusca</taxon>
        <taxon>Gastropoda</taxon>
        <taxon>Caenogastropoda</taxon>
        <taxon>Littorinimorpha</taxon>
        <taxon>Littorinoidea</taxon>
        <taxon>Littorinidae</taxon>
        <taxon>Littorina</taxon>
    </lineage>
</organism>
<feature type="compositionally biased region" description="Basic and acidic residues" evidence="2">
    <location>
        <begin position="288"/>
        <end position="302"/>
    </location>
</feature>
<feature type="compositionally biased region" description="Basic and acidic residues" evidence="2">
    <location>
        <begin position="1000"/>
        <end position="1021"/>
    </location>
</feature>
<feature type="compositionally biased region" description="Basic and acidic residues" evidence="2">
    <location>
        <begin position="1050"/>
        <end position="1064"/>
    </location>
</feature>
<dbReference type="PROSITE" id="PS50297">
    <property type="entry name" value="ANK_REP_REGION"/>
    <property type="match status" value="3"/>
</dbReference>
<feature type="repeat" description="ANK" evidence="1">
    <location>
        <begin position="143"/>
        <end position="175"/>
    </location>
</feature>
<accession>A0AAN9GNR0</accession>
<dbReference type="PROSITE" id="PS50088">
    <property type="entry name" value="ANK_REPEAT"/>
    <property type="match status" value="3"/>
</dbReference>
<dbReference type="Gene3D" id="1.25.40.20">
    <property type="entry name" value="Ankyrin repeat-containing domain"/>
    <property type="match status" value="1"/>
</dbReference>
<dbReference type="GO" id="GO:0005654">
    <property type="term" value="C:nucleoplasm"/>
    <property type="evidence" value="ECO:0007669"/>
    <property type="project" value="TreeGrafter"/>
</dbReference>
<protein>
    <recommendedName>
        <fullName evidence="5">Ankyrin repeat domain-containing protein 12</fullName>
    </recommendedName>
</protein>
<dbReference type="EMBL" id="JBAMIC010000001">
    <property type="protein sequence ID" value="KAK7115308.1"/>
    <property type="molecule type" value="Genomic_DNA"/>
</dbReference>
<feature type="compositionally biased region" description="Low complexity" evidence="2">
    <location>
        <begin position="350"/>
        <end position="360"/>
    </location>
</feature>
<feature type="repeat" description="ANK" evidence="1">
    <location>
        <begin position="209"/>
        <end position="241"/>
    </location>
</feature>
<feature type="compositionally biased region" description="Low complexity" evidence="2">
    <location>
        <begin position="109"/>
        <end position="129"/>
    </location>
</feature>
<feature type="region of interest" description="Disordered" evidence="2">
    <location>
        <begin position="902"/>
        <end position="1064"/>
    </location>
</feature>
<keyword evidence="4" id="KW-1185">Reference proteome</keyword>
<feature type="compositionally biased region" description="Polar residues" evidence="2">
    <location>
        <begin position="303"/>
        <end position="318"/>
    </location>
</feature>
<feature type="region of interest" description="Disordered" evidence="2">
    <location>
        <begin position="658"/>
        <end position="716"/>
    </location>
</feature>
<feature type="compositionally biased region" description="Low complexity" evidence="2">
    <location>
        <begin position="390"/>
        <end position="404"/>
    </location>
</feature>
<dbReference type="InterPro" id="IPR002110">
    <property type="entry name" value="Ankyrin_rpt"/>
</dbReference>
<dbReference type="SMART" id="SM00248">
    <property type="entry name" value="ANK"/>
    <property type="match status" value="3"/>
</dbReference>
<feature type="compositionally biased region" description="Gly residues" evidence="2">
    <location>
        <begin position="702"/>
        <end position="716"/>
    </location>
</feature>
<keyword evidence="1" id="KW-0040">ANK repeat</keyword>
<sequence length="1305" mass="141212">MPAVLLSLLFMPDMSEKKSPPQKEKSGLLRTPQAESKAFKRKLLSPEHTEDEDKKVTPKRKRPLGFDALSPDQGNSSSPRGGSGNVSRLSVPLSERQQMALLMRMTDESSQGDSSPKPSSPPQSVTSTKRSQADKKVNKRNERGETSLHLAAKRGDVKQTKKLIKLGASVNVTDYAGWTPLHEACNLGNVDVAKQLLKAGANVNVLGLGDESPLHDAAINNHIKLVTILLKRGANPLQPNVKGETPLDVANDLNIKKLLGREIISSNSETSSVDEVRSPTSPESLASIKDEDRGIDVEDIKPRSSSMSMVRGDNSCNPGSIAGNRRMSLPPKSPVDKSLPSPRLFLKFKSAGSSSGEEAGTNPGLSSRKSTDSKEPMFKSYILTMDTGDQQQQPPQQQQQQLLHPHSHQGQHRGERGSGRGSSRPSPACSPLPSMEVDHHQDAARDSHNTTSDHHHNQLHKHKVDPWDAVVGSGGGSGGGGGMDGVSSGGGGQNNVSSMPSATQSSSSSLSSSTFSTVPSLKVQCVPPDSSEEESGRGSSQASSLQRLRTEPFTPHVIEEVSDDDGDEKGGNVFEDSLRNQRLYHTNMGGPPRLSPNMAGPGSHLRRNSQHIPAIDSVNHGTASTTTKHRTSHPPPSVVSQVSSSASAMDVTSVCVSRSSGVTSTTGSGAVSLTSAEKDTSLTSSGASDRTSQLPPTFGNRRGSGGISVGGSGIGGGNSSGSISCVNSTGVVSSGVAVTGSSVSVCLTNVISSPSSSLASASQPQRWDPRPRTDRGDRASPKVFPSIDLFSAEKSDSSASSPLRMDIDENLSSSPRSDRDNDSRPSCLKVPPLKIILPSQKMSTTTHTPDQSKNPQAKPALPYVLNPTQTAAGGLGEWMPEMTDSNQLITPGTTAILQGEDLLHVGTSSPSRPSRPSSRASNRDENRNSTNRSSLESSPLVKEGAAGSGKEEEEGDEERQDDDEKGGGESRPTRTLRSHTAMKQQQEQKTPRMGGPGKAESVKDSMDKVSKADSKDFSENRDEGDDMSEAGGTTQQDEVAVHPRKRKLRPKTEAQSREQADNKEVVLEKPPNPYELYLNLRRQQMRNRHKMMCSVTPKLPTGFKDYLMVNCTYVLQGNTTSTLSVPMLTPPNSVTGPMRDLFLEQEKARYRLRLQHHIEREKLMLAIEQEILREHARAARAVANQNQPLSVCTILCEEEIYNLQELDQGEDRDKSSRSRYNGRQFYSWLQDVGDKYDNIKTLLLLRHHHEAESLHAVQKMDWEWKLKECGQCDSKTTPVIDEVHLPMVQVNDEFELLPPQRLRPS</sequence>
<feature type="compositionally biased region" description="Basic and acidic residues" evidence="2">
    <location>
        <begin position="767"/>
        <end position="780"/>
    </location>
</feature>
<evidence type="ECO:0000256" key="1">
    <source>
        <dbReference type="PROSITE-ProRule" id="PRU00023"/>
    </source>
</evidence>
<feature type="compositionally biased region" description="Basic and acidic residues" evidence="2">
    <location>
        <begin position="131"/>
        <end position="146"/>
    </location>
</feature>
<feature type="compositionally biased region" description="Basic and acidic residues" evidence="2">
    <location>
        <begin position="14"/>
        <end position="27"/>
    </location>
</feature>
<proteinExistence type="predicted"/>
<dbReference type="Proteomes" id="UP001374579">
    <property type="component" value="Unassembled WGS sequence"/>
</dbReference>
<feature type="compositionally biased region" description="Low complexity" evidence="2">
    <location>
        <begin position="754"/>
        <end position="765"/>
    </location>
</feature>
<reference evidence="3 4" key="1">
    <citation type="submission" date="2024-02" db="EMBL/GenBank/DDBJ databases">
        <title>Chromosome-scale genome assembly of the rough periwinkle Littorina saxatilis.</title>
        <authorList>
            <person name="De Jode A."/>
            <person name="Faria R."/>
            <person name="Formenti G."/>
            <person name="Sims Y."/>
            <person name="Smith T.P."/>
            <person name="Tracey A."/>
            <person name="Wood J.M.D."/>
            <person name="Zagrodzka Z.B."/>
            <person name="Johannesson K."/>
            <person name="Butlin R.K."/>
            <person name="Leder E.H."/>
        </authorList>
    </citation>
    <scope>NUCLEOTIDE SEQUENCE [LARGE SCALE GENOMIC DNA]</scope>
    <source>
        <strain evidence="3">Snail1</strain>
        <tissue evidence="3">Muscle</tissue>
    </source>
</reference>
<feature type="compositionally biased region" description="Polar residues" evidence="2">
    <location>
        <begin position="928"/>
        <end position="937"/>
    </location>
</feature>
<dbReference type="Pfam" id="PF12796">
    <property type="entry name" value="Ank_2"/>
    <property type="match status" value="1"/>
</dbReference>
<comment type="caution">
    <text evidence="3">The sequence shown here is derived from an EMBL/GenBank/DDBJ whole genome shotgun (WGS) entry which is preliminary data.</text>
</comment>
<feature type="region of interest" description="Disordered" evidence="2">
    <location>
        <begin position="105"/>
        <end position="153"/>
    </location>
</feature>
<feature type="compositionally biased region" description="Polar residues" evidence="2">
    <location>
        <begin position="840"/>
        <end position="855"/>
    </location>
</feature>
<feature type="repeat" description="ANK" evidence="1">
    <location>
        <begin position="176"/>
        <end position="208"/>
    </location>
</feature>
<dbReference type="InterPro" id="IPR036770">
    <property type="entry name" value="Ankyrin_rpt-contain_sf"/>
</dbReference>